<proteinExistence type="predicted"/>
<accession>A0ABR2EKW9</accession>
<protein>
    <submittedName>
        <fullName evidence="2">Uncharacterized protein</fullName>
    </submittedName>
</protein>
<feature type="region of interest" description="Disordered" evidence="1">
    <location>
        <begin position="48"/>
        <end position="111"/>
    </location>
</feature>
<reference evidence="2 3" key="1">
    <citation type="journal article" date="2024" name="G3 (Bethesda)">
        <title>Genome assembly of Hibiscus sabdariffa L. provides insights into metabolisms of medicinal natural products.</title>
        <authorList>
            <person name="Kim T."/>
        </authorList>
    </citation>
    <scope>NUCLEOTIDE SEQUENCE [LARGE SCALE GENOMIC DNA]</scope>
    <source>
        <strain evidence="2">TK-2024</strain>
        <tissue evidence="2">Old leaves</tissue>
    </source>
</reference>
<gene>
    <name evidence="2" type="ORF">V6N12_010582</name>
</gene>
<organism evidence="2 3">
    <name type="scientific">Hibiscus sabdariffa</name>
    <name type="common">roselle</name>
    <dbReference type="NCBI Taxonomy" id="183260"/>
    <lineage>
        <taxon>Eukaryota</taxon>
        <taxon>Viridiplantae</taxon>
        <taxon>Streptophyta</taxon>
        <taxon>Embryophyta</taxon>
        <taxon>Tracheophyta</taxon>
        <taxon>Spermatophyta</taxon>
        <taxon>Magnoliopsida</taxon>
        <taxon>eudicotyledons</taxon>
        <taxon>Gunneridae</taxon>
        <taxon>Pentapetalae</taxon>
        <taxon>rosids</taxon>
        <taxon>malvids</taxon>
        <taxon>Malvales</taxon>
        <taxon>Malvaceae</taxon>
        <taxon>Malvoideae</taxon>
        <taxon>Hibiscus</taxon>
    </lineage>
</organism>
<comment type="caution">
    <text evidence="2">The sequence shown here is derived from an EMBL/GenBank/DDBJ whole genome shotgun (WGS) entry which is preliminary data.</text>
</comment>
<evidence type="ECO:0000256" key="1">
    <source>
        <dbReference type="SAM" id="MobiDB-lite"/>
    </source>
</evidence>
<name>A0ABR2EKW9_9ROSI</name>
<evidence type="ECO:0000313" key="2">
    <source>
        <dbReference type="EMBL" id="KAK8562505.1"/>
    </source>
</evidence>
<keyword evidence="3" id="KW-1185">Reference proteome</keyword>
<feature type="region of interest" description="Disordered" evidence="1">
    <location>
        <begin position="1"/>
        <end position="34"/>
    </location>
</feature>
<dbReference type="EMBL" id="JBBPBM010000012">
    <property type="protein sequence ID" value="KAK8562505.1"/>
    <property type="molecule type" value="Genomic_DNA"/>
</dbReference>
<sequence>MGRRRCRGPDTALSPVRGKAQSRSILPKQGRDQPKSILSKLRQIETFPPNQFWPKERKRLAKPQGDFDVGPPYPYVSNVGLPNPRDETGQPRSRKSLPDSKSTGRARKFVP</sequence>
<evidence type="ECO:0000313" key="3">
    <source>
        <dbReference type="Proteomes" id="UP001472677"/>
    </source>
</evidence>
<dbReference type="Proteomes" id="UP001472677">
    <property type="component" value="Unassembled WGS sequence"/>
</dbReference>